<comment type="caution">
    <text evidence="1">The sequence shown here is derived from an EMBL/GenBank/DDBJ whole genome shotgun (WGS) entry which is preliminary data.</text>
</comment>
<proteinExistence type="predicted"/>
<reference evidence="1" key="1">
    <citation type="submission" date="2022-02" db="EMBL/GenBank/DDBJ databases">
        <title>Plant Genome Project.</title>
        <authorList>
            <person name="Zhang R.-G."/>
        </authorList>
    </citation>
    <scope>NUCLEOTIDE SEQUENCE</scope>
    <source>
        <strain evidence="1">AT1</strain>
    </source>
</reference>
<evidence type="ECO:0000313" key="2">
    <source>
        <dbReference type="Proteomes" id="UP001062846"/>
    </source>
</evidence>
<sequence length="58" mass="6495">MKKASELCVLCDVDIGLFIFSGRGRLHEFCGGDRSENREVYVVGTIASQPQWSLILYS</sequence>
<dbReference type="EMBL" id="CM046390">
    <property type="protein sequence ID" value="KAI8563435.1"/>
    <property type="molecule type" value="Genomic_DNA"/>
</dbReference>
<evidence type="ECO:0000313" key="1">
    <source>
        <dbReference type="EMBL" id="KAI8563435.1"/>
    </source>
</evidence>
<gene>
    <name evidence="1" type="ORF">RHMOL_Rhmol03G0111000</name>
</gene>
<accession>A0ACC0PCR6</accession>
<keyword evidence="2" id="KW-1185">Reference proteome</keyword>
<dbReference type="Proteomes" id="UP001062846">
    <property type="component" value="Chromosome 3"/>
</dbReference>
<organism evidence="1 2">
    <name type="scientific">Rhododendron molle</name>
    <name type="common">Chinese azalea</name>
    <name type="synonym">Azalea mollis</name>
    <dbReference type="NCBI Taxonomy" id="49168"/>
    <lineage>
        <taxon>Eukaryota</taxon>
        <taxon>Viridiplantae</taxon>
        <taxon>Streptophyta</taxon>
        <taxon>Embryophyta</taxon>
        <taxon>Tracheophyta</taxon>
        <taxon>Spermatophyta</taxon>
        <taxon>Magnoliopsida</taxon>
        <taxon>eudicotyledons</taxon>
        <taxon>Gunneridae</taxon>
        <taxon>Pentapetalae</taxon>
        <taxon>asterids</taxon>
        <taxon>Ericales</taxon>
        <taxon>Ericaceae</taxon>
        <taxon>Ericoideae</taxon>
        <taxon>Rhodoreae</taxon>
        <taxon>Rhododendron</taxon>
    </lineage>
</organism>
<name>A0ACC0PCR6_RHOML</name>
<protein>
    <submittedName>
        <fullName evidence="1">Uncharacterized protein</fullName>
    </submittedName>
</protein>